<gene>
    <name evidence="1" type="ORF">LCGC14_2664470</name>
</gene>
<reference evidence="1" key="1">
    <citation type="journal article" date="2015" name="Nature">
        <title>Complex archaea that bridge the gap between prokaryotes and eukaryotes.</title>
        <authorList>
            <person name="Spang A."/>
            <person name="Saw J.H."/>
            <person name="Jorgensen S.L."/>
            <person name="Zaremba-Niedzwiedzka K."/>
            <person name="Martijn J."/>
            <person name="Lind A.E."/>
            <person name="van Eijk R."/>
            <person name="Schleper C."/>
            <person name="Guy L."/>
            <person name="Ettema T.J."/>
        </authorList>
    </citation>
    <scope>NUCLEOTIDE SEQUENCE</scope>
</reference>
<comment type="caution">
    <text evidence="1">The sequence shown here is derived from an EMBL/GenBank/DDBJ whole genome shotgun (WGS) entry which is preliminary data.</text>
</comment>
<proteinExistence type="predicted"/>
<name>A0A0F8ZQW0_9ZZZZ</name>
<evidence type="ECO:0000313" key="1">
    <source>
        <dbReference type="EMBL" id="KKK96262.1"/>
    </source>
</evidence>
<protein>
    <submittedName>
        <fullName evidence="1">Uncharacterized protein</fullName>
    </submittedName>
</protein>
<accession>A0A0F8ZQW0</accession>
<organism evidence="1">
    <name type="scientific">marine sediment metagenome</name>
    <dbReference type="NCBI Taxonomy" id="412755"/>
    <lineage>
        <taxon>unclassified sequences</taxon>
        <taxon>metagenomes</taxon>
        <taxon>ecological metagenomes</taxon>
    </lineage>
</organism>
<sequence length="31" mass="3664">VKADSDQSVPKDTQKDIWVCEEHGRQHDLIW</sequence>
<feature type="non-terminal residue" evidence="1">
    <location>
        <position position="1"/>
    </location>
</feature>
<dbReference type="EMBL" id="LAZR01046557">
    <property type="protein sequence ID" value="KKK96262.1"/>
    <property type="molecule type" value="Genomic_DNA"/>
</dbReference>
<dbReference type="AlphaFoldDB" id="A0A0F8ZQW0"/>